<protein>
    <recommendedName>
        <fullName evidence="3">2-C-methyl-D-erythritol 4-phosphate cytidylyltransferase</fullName>
        <ecNumber evidence="3">2.7.7.60</ecNumber>
    </recommendedName>
    <alternativeName>
        <fullName evidence="3">4-diphosphocytidyl-2C-methyl-D-erythritol synthase</fullName>
    </alternativeName>
    <alternativeName>
        <fullName evidence="3">MEP cytidylyltransferase</fullName>
        <shortName evidence="3">MCT</shortName>
    </alternativeName>
</protein>
<dbReference type="PANTHER" id="PTHR32125">
    <property type="entry name" value="2-C-METHYL-D-ERYTHRITOL 4-PHOSPHATE CYTIDYLYLTRANSFERASE, CHLOROPLASTIC"/>
    <property type="match status" value="1"/>
</dbReference>
<dbReference type="GO" id="GO:0019288">
    <property type="term" value="P:isopentenyl diphosphate biosynthetic process, methylerythritol 4-phosphate pathway"/>
    <property type="evidence" value="ECO:0007669"/>
    <property type="project" value="UniProtKB-UniRule"/>
</dbReference>
<dbReference type="AlphaFoldDB" id="A0A399T295"/>
<evidence type="ECO:0000256" key="1">
    <source>
        <dbReference type="ARBA" id="ARBA00022679"/>
    </source>
</evidence>
<evidence type="ECO:0000256" key="3">
    <source>
        <dbReference type="HAMAP-Rule" id="MF_00108"/>
    </source>
</evidence>
<comment type="function">
    <text evidence="3">Catalyzes the formation of 4-diphosphocytidyl-2-C-methyl-D-erythritol from CTP and 2-C-methyl-D-erythritol 4-phosphate (MEP).</text>
</comment>
<dbReference type="InterPro" id="IPR001228">
    <property type="entry name" value="IspD"/>
</dbReference>
<dbReference type="InterPro" id="IPR050088">
    <property type="entry name" value="IspD/TarI_cytidylyltransf_bact"/>
</dbReference>
<keyword evidence="2 3" id="KW-0548">Nucleotidyltransferase</keyword>
<feature type="site" description="Transition state stabilizer" evidence="3">
    <location>
        <position position="20"/>
    </location>
</feature>
<dbReference type="HAMAP" id="MF_00108">
    <property type="entry name" value="IspD"/>
    <property type="match status" value="1"/>
</dbReference>
<organism evidence="4 5">
    <name type="scientific">Maribellus luteus</name>
    <dbReference type="NCBI Taxonomy" id="2305463"/>
    <lineage>
        <taxon>Bacteria</taxon>
        <taxon>Pseudomonadati</taxon>
        <taxon>Bacteroidota</taxon>
        <taxon>Bacteroidia</taxon>
        <taxon>Marinilabiliales</taxon>
        <taxon>Prolixibacteraceae</taxon>
        <taxon>Maribellus</taxon>
    </lineage>
</organism>
<gene>
    <name evidence="3" type="primary">ispD</name>
    <name evidence="4" type="ORF">D1614_08290</name>
</gene>
<reference evidence="4 5" key="1">
    <citation type="submission" date="2018-08" db="EMBL/GenBank/DDBJ databases">
        <title>Pallidiluteibacterium maritimus gen. nov., sp. nov., isolated from coastal sediment.</title>
        <authorList>
            <person name="Zhou L.Y."/>
        </authorList>
    </citation>
    <scope>NUCLEOTIDE SEQUENCE [LARGE SCALE GENOMIC DNA]</scope>
    <source>
        <strain evidence="4 5">XSD2</strain>
    </source>
</reference>
<dbReference type="InterPro" id="IPR029044">
    <property type="entry name" value="Nucleotide-diphossugar_trans"/>
</dbReference>
<dbReference type="InterPro" id="IPR034683">
    <property type="entry name" value="IspD/TarI"/>
</dbReference>
<comment type="caution">
    <text evidence="4">The sequence shown here is derived from an EMBL/GenBank/DDBJ whole genome shotgun (WGS) entry which is preliminary data.</text>
</comment>
<dbReference type="UniPathway" id="UPA00056">
    <property type="reaction ID" value="UER00093"/>
</dbReference>
<feature type="site" description="Positions MEP for the nucleophilic attack" evidence="3">
    <location>
        <position position="203"/>
    </location>
</feature>
<dbReference type="Proteomes" id="UP000265926">
    <property type="component" value="Unassembled WGS sequence"/>
</dbReference>
<feature type="site" description="Transition state stabilizer" evidence="3">
    <location>
        <position position="13"/>
    </location>
</feature>
<dbReference type="NCBIfam" id="NF001186">
    <property type="entry name" value="PRK00155.2-3"/>
    <property type="match status" value="1"/>
</dbReference>
<evidence type="ECO:0000313" key="4">
    <source>
        <dbReference type="EMBL" id="RIJ48912.1"/>
    </source>
</evidence>
<dbReference type="SUPFAM" id="SSF53448">
    <property type="entry name" value="Nucleotide-diphospho-sugar transferases"/>
    <property type="match status" value="1"/>
</dbReference>
<accession>A0A399T295</accession>
<evidence type="ECO:0000313" key="5">
    <source>
        <dbReference type="Proteomes" id="UP000265926"/>
    </source>
</evidence>
<dbReference type="Gene3D" id="3.90.550.10">
    <property type="entry name" value="Spore Coat Polysaccharide Biosynthesis Protein SpsA, Chain A"/>
    <property type="match status" value="1"/>
</dbReference>
<dbReference type="EMBL" id="QWGR01000004">
    <property type="protein sequence ID" value="RIJ48912.1"/>
    <property type="molecule type" value="Genomic_DNA"/>
</dbReference>
<dbReference type="FunFam" id="3.90.550.10:FF:000003">
    <property type="entry name" value="2-C-methyl-D-erythritol 4-phosphate cytidylyltransferase"/>
    <property type="match status" value="1"/>
</dbReference>
<sequence>MFALIVAGGSGSRMNNQVPKQFLELAGKPVLMHTFEAFYSFDPHISFVLVLPQSEFSRWKELCEKHRFTIPHQLAAGGSNRFESVKNGLHLIHEDGIVFIHDGVRPLVSGQTIQNCLDTAQEKGNALPVVPVSESVRYVDGSRNSSLDRSKYYLVQTPQTFRVSLIKKAYEQAYSELFTDDASVLESTDQAINTVEGNRTNIKITYPEDIQIATFLLPTKG</sequence>
<dbReference type="EC" id="2.7.7.60" evidence="3"/>
<proteinExistence type="inferred from homology"/>
<dbReference type="CDD" id="cd02516">
    <property type="entry name" value="CDP-ME_synthetase"/>
    <property type="match status" value="1"/>
</dbReference>
<dbReference type="GO" id="GO:0050518">
    <property type="term" value="F:2-C-methyl-D-erythritol 4-phosphate cytidylyltransferase activity"/>
    <property type="evidence" value="ECO:0007669"/>
    <property type="project" value="UniProtKB-UniRule"/>
</dbReference>
<keyword evidence="1 3" id="KW-0808">Transferase</keyword>
<dbReference type="NCBIfam" id="TIGR00453">
    <property type="entry name" value="ispD"/>
    <property type="match status" value="1"/>
</dbReference>
<dbReference type="RefSeq" id="WP_119437832.1">
    <property type="nucleotide sequence ID" value="NZ_QWGR01000004.1"/>
</dbReference>
<comment type="pathway">
    <text evidence="3">Isoprenoid biosynthesis; isopentenyl diphosphate biosynthesis via DXP pathway; isopentenyl diphosphate from 1-deoxy-D-xylulose 5-phosphate: step 2/6.</text>
</comment>
<comment type="similarity">
    <text evidence="3">Belongs to the IspD/TarI cytidylyltransferase family. IspD subfamily.</text>
</comment>
<dbReference type="OrthoDB" id="9806837at2"/>
<dbReference type="Pfam" id="PF01128">
    <property type="entry name" value="IspD"/>
    <property type="match status" value="1"/>
</dbReference>
<feature type="site" description="Positions MEP for the nucleophilic attack" evidence="3">
    <location>
        <position position="149"/>
    </location>
</feature>
<evidence type="ECO:0000256" key="2">
    <source>
        <dbReference type="ARBA" id="ARBA00022695"/>
    </source>
</evidence>
<keyword evidence="5" id="KW-1185">Reference proteome</keyword>
<comment type="catalytic activity">
    <reaction evidence="3">
        <text>2-C-methyl-D-erythritol 4-phosphate + CTP + H(+) = 4-CDP-2-C-methyl-D-erythritol + diphosphate</text>
        <dbReference type="Rhea" id="RHEA:13429"/>
        <dbReference type="ChEBI" id="CHEBI:15378"/>
        <dbReference type="ChEBI" id="CHEBI:33019"/>
        <dbReference type="ChEBI" id="CHEBI:37563"/>
        <dbReference type="ChEBI" id="CHEBI:57823"/>
        <dbReference type="ChEBI" id="CHEBI:58262"/>
        <dbReference type="EC" id="2.7.7.60"/>
    </reaction>
</comment>
<dbReference type="PANTHER" id="PTHR32125:SF4">
    <property type="entry name" value="2-C-METHYL-D-ERYTHRITOL 4-PHOSPHATE CYTIDYLYLTRANSFERASE, CHLOROPLASTIC"/>
    <property type="match status" value="1"/>
</dbReference>
<name>A0A399T295_9BACT</name>
<keyword evidence="3" id="KW-0414">Isoprene biosynthesis</keyword>